<dbReference type="InterPro" id="IPR013212">
    <property type="entry name" value="Mad3/Bub1_I"/>
</dbReference>
<gene>
    <name evidence="2" type="ORF">CISIN_1g037765mg</name>
</gene>
<dbReference type="Gene3D" id="1.25.40.430">
    <property type="match status" value="1"/>
</dbReference>
<reference evidence="2 3" key="1">
    <citation type="submission" date="2014-04" db="EMBL/GenBank/DDBJ databases">
        <authorList>
            <consortium name="International Citrus Genome Consortium"/>
            <person name="Gmitter F."/>
            <person name="Chen C."/>
            <person name="Farmerie W."/>
            <person name="Harkins T."/>
            <person name="Desany B."/>
            <person name="Mohiuddin M."/>
            <person name="Kodira C."/>
            <person name="Borodovsky M."/>
            <person name="Lomsadze A."/>
            <person name="Burns P."/>
            <person name="Jenkins J."/>
            <person name="Prochnik S."/>
            <person name="Shu S."/>
            <person name="Chapman J."/>
            <person name="Pitluck S."/>
            <person name="Schmutz J."/>
            <person name="Rokhsar D."/>
        </authorList>
    </citation>
    <scope>NUCLEOTIDE SEQUENCE</scope>
</reference>
<dbReference type="EMBL" id="KK785515">
    <property type="protein sequence ID" value="KDO42135.1"/>
    <property type="molecule type" value="Genomic_DNA"/>
</dbReference>
<dbReference type="STRING" id="2711.A0A067DKQ6"/>
<dbReference type="PANTHER" id="PTHR14030:SF4">
    <property type="entry name" value="BUB1 KINASE, ISOFORM A-RELATED"/>
    <property type="match status" value="1"/>
</dbReference>
<accession>A0A067DKQ6</accession>
<dbReference type="SMART" id="SM00777">
    <property type="entry name" value="Mad3_BUB1_I"/>
    <property type="match status" value="1"/>
</dbReference>
<evidence type="ECO:0000313" key="3">
    <source>
        <dbReference type="Proteomes" id="UP000027120"/>
    </source>
</evidence>
<feature type="non-terminal residue" evidence="2">
    <location>
        <position position="153"/>
    </location>
</feature>
<evidence type="ECO:0000313" key="2">
    <source>
        <dbReference type="EMBL" id="KDO42135.1"/>
    </source>
</evidence>
<dbReference type="SMR" id="A0A067DKQ6"/>
<dbReference type="Proteomes" id="UP000027120">
    <property type="component" value="Unassembled WGS sequence"/>
</dbReference>
<organism evidence="2 3">
    <name type="scientific">Citrus sinensis</name>
    <name type="common">Sweet orange</name>
    <name type="synonym">Citrus aurantium var. sinensis</name>
    <dbReference type="NCBI Taxonomy" id="2711"/>
    <lineage>
        <taxon>Eukaryota</taxon>
        <taxon>Viridiplantae</taxon>
        <taxon>Streptophyta</taxon>
        <taxon>Embryophyta</taxon>
        <taxon>Tracheophyta</taxon>
        <taxon>Spermatophyta</taxon>
        <taxon>Magnoliopsida</taxon>
        <taxon>eudicotyledons</taxon>
        <taxon>Gunneridae</taxon>
        <taxon>Pentapetalae</taxon>
        <taxon>rosids</taxon>
        <taxon>malvids</taxon>
        <taxon>Sapindales</taxon>
        <taxon>Rutaceae</taxon>
        <taxon>Aurantioideae</taxon>
        <taxon>Citrus</taxon>
    </lineage>
</organism>
<dbReference type="GO" id="GO:0032991">
    <property type="term" value="C:protein-containing complex"/>
    <property type="evidence" value="ECO:0007669"/>
    <property type="project" value="UniProtKB-ARBA"/>
</dbReference>
<name>A0A067DKQ6_CITSI</name>
<dbReference type="PROSITE" id="PS51489">
    <property type="entry name" value="BUB1_N"/>
    <property type="match status" value="1"/>
</dbReference>
<evidence type="ECO:0000259" key="1">
    <source>
        <dbReference type="PROSITE" id="PS51489"/>
    </source>
</evidence>
<proteinExistence type="predicted"/>
<dbReference type="InterPro" id="IPR015661">
    <property type="entry name" value="Bub1/Mad3"/>
</dbReference>
<protein>
    <recommendedName>
        <fullName evidence="1">BUB1 N-terminal domain-containing protein</fullName>
    </recommendedName>
</protein>
<dbReference type="GO" id="GO:0007094">
    <property type="term" value="P:mitotic spindle assembly checkpoint signaling"/>
    <property type="evidence" value="ECO:0007669"/>
    <property type="project" value="InterPro"/>
</dbReference>
<keyword evidence="3" id="KW-1185">Reference proteome</keyword>
<dbReference type="Pfam" id="PF08311">
    <property type="entry name" value="Mad3_BUB1_I"/>
    <property type="match status" value="1"/>
</dbReference>
<dbReference type="PANTHER" id="PTHR14030">
    <property type="entry name" value="MITOTIC CHECKPOINT SERINE/THREONINE-PROTEIN KINASE BUB1"/>
    <property type="match status" value="1"/>
</dbReference>
<dbReference type="AlphaFoldDB" id="A0A067DKQ6"/>
<feature type="domain" description="BUB1 N-terminal" evidence="1">
    <location>
        <begin position="5"/>
        <end position="153"/>
    </location>
</feature>
<sequence length="153" mass="17967">MGTAVILPNHDENGAVHDPLLPWLQSAKKALDEWYSGKDSGATDLYKLLSNCINTFKHHSQYKNDIRFLKIWFLYLEGSKDYEKVFREMEELEICTGHSLLYQWYAIFLELNGKWRDAHMVYQIGISRKAEPLDKLEEALALFIDRLSERLQK</sequence>